<geneLocation type="plasmid" evidence="3">
    <name>unnamed1</name>
</geneLocation>
<keyword evidence="3" id="KW-0614">Plasmid</keyword>
<gene>
    <name evidence="3" type="ORF">D3Y57_04515</name>
</gene>
<dbReference type="Pfam" id="PF12587">
    <property type="entry name" value="DUF3761"/>
    <property type="match status" value="1"/>
</dbReference>
<dbReference type="InterPro" id="IPR022236">
    <property type="entry name" value="DUF3761"/>
</dbReference>
<feature type="region of interest" description="Disordered" evidence="1">
    <location>
        <begin position="22"/>
        <end position="47"/>
    </location>
</feature>
<name>A0A494THG6_SPHPE</name>
<dbReference type="OrthoDB" id="4751721at2"/>
<feature type="chain" id="PRO_5019802483" evidence="2">
    <location>
        <begin position="22"/>
        <end position="73"/>
    </location>
</feature>
<dbReference type="Proteomes" id="UP000276254">
    <property type="component" value="Plasmid unnamed1"/>
</dbReference>
<reference evidence="3 4" key="1">
    <citation type="submission" date="2018-09" db="EMBL/GenBank/DDBJ databases">
        <title>Sphingomonas peninsula sp. nov., isolated from fildes peninsula, Antarctic soil.</title>
        <authorList>
            <person name="Yingchao G."/>
        </authorList>
    </citation>
    <scope>NUCLEOTIDE SEQUENCE [LARGE SCALE GENOMIC DNA]</scope>
    <source>
        <strain evidence="3 4">YZ-8</strain>
        <plasmid evidence="3 4">unnamed1</plasmid>
    </source>
</reference>
<feature type="signal peptide" evidence="2">
    <location>
        <begin position="1"/>
        <end position="21"/>
    </location>
</feature>
<accession>A0A494THG6</accession>
<keyword evidence="4" id="KW-1185">Reference proteome</keyword>
<protein>
    <submittedName>
        <fullName evidence="3">DUF3761 domain-containing protein</fullName>
    </submittedName>
</protein>
<proteinExistence type="predicted"/>
<evidence type="ECO:0000313" key="3">
    <source>
        <dbReference type="EMBL" id="AYJ85286.1"/>
    </source>
</evidence>
<dbReference type="RefSeq" id="WP_121151732.1">
    <property type="nucleotide sequence ID" value="NZ_CP032828.1"/>
</dbReference>
<dbReference type="KEGG" id="spha:D3Y57_04515"/>
<evidence type="ECO:0000313" key="4">
    <source>
        <dbReference type="Proteomes" id="UP000276254"/>
    </source>
</evidence>
<dbReference type="EMBL" id="CP032828">
    <property type="protein sequence ID" value="AYJ85286.1"/>
    <property type="molecule type" value="Genomic_DNA"/>
</dbReference>
<evidence type="ECO:0000256" key="1">
    <source>
        <dbReference type="SAM" id="MobiDB-lite"/>
    </source>
</evidence>
<keyword evidence="2" id="KW-0732">Signal</keyword>
<sequence>MKLILSLVAVLTVLAPISSVARVSHHHGQNSDRSSANAYYTARSGHRVHRPIKAANTPRGASTQCRDNSWSFS</sequence>
<evidence type="ECO:0000256" key="2">
    <source>
        <dbReference type="SAM" id="SignalP"/>
    </source>
</evidence>
<organism evidence="3 4">
    <name type="scientific">Sphingomonas paeninsulae</name>
    <dbReference type="NCBI Taxonomy" id="2319844"/>
    <lineage>
        <taxon>Bacteria</taxon>
        <taxon>Pseudomonadati</taxon>
        <taxon>Pseudomonadota</taxon>
        <taxon>Alphaproteobacteria</taxon>
        <taxon>Sphingomonadales</taxon>
        <taxon>Sphingomonadaceae</taxon>
        <taxon>Sphingomonas</taxon>
    </lineage>
</organism>
<dbReference type="AlphaFoldDB" id="A0A494THG6"/>